<feature type="transmembrane region" description="Helical" evidence="1">
    <location>
        <begin position="30"/>
        <end position="50"/>
    </location>
</feature>
<keyword evidence="1" id="KW-0472">Membrane</keyword>
<accession>A0A1G1W5J4</accession>
<dbReference type="Pfam" id="PF01569">
    <property type="entry name" value="PAP2"/>
    <property type="match status" value="1"/>
</dbReference>
<feature type="transmembrane region" description="Helical" evidence="1">
    <location>
        <begin position="105"/>
        <end position="125"/>
    </location>
</feature>
<proteinExistence type="predicted"/>
<dbReference type="InterPro" id="IPR036938">
    <property type="entry name" value="PAP2/HPO_sf"/>
</dbReference>
<name>A0A1G1W5J4_9BACT</name>
<dbReference type="EMBL" id="MHCP01000030">
    <property type="protein sequence ID" value="OGY22935.1"/>
    <property type="molecule type" value="Genomic_DNA"/>
</dbReference>
<dbReference type="Proteomes" id="UP000176631">
    <property type="component" value="Unassembled WGS sequence"/>
</dbReference>
<keyword evidence="1" id="KW-0812">Transmembrane</keyword>
<dbReference type="AlphaFoldDB" id="A0A1G1W5J4"/>
<dbReference type="InterPro" id="IPR000326">
    <property type="entry name" value="PAP2/HPO"/>
</dbReference>
<feature type="transmembrane region" description="Helical" evidence="1">
    <location>
        <begin position="62"/>
        <end position="85"/>
    </location>
</feature>
<gene>
    <name evidence="3" type="ORF">A2172_03305</name>
</gene>
<protein>
    <recommendedName>
        <fullName evidence="2">Phosphatidic acid phosphatase type 2/haloperoxidase domain-containing protein</fullName>
    </recommendedName>
</protein>
<feature type="domain" description="Phosphatidic acid phosphatase type 2/haloperoxidase" evidence="2">
    <location>
        <begin position="63"/>
        <end position="170"/>
    </location>
</feature>
<dbReference type="PANTHER" id="PTHR14969">
    <property type="entry name" value="SPHINGOSINE-1-PHOSPHATE PHOSPHOHYDROLASE"/>
    <property type="match status" value="1"/>
</dbReference>
<feature type="transmembrane region" description="Helical" evidence="1">
    <location>
        <begin position="155"/>
        <end position="172"/>
    </location>
</feature>
<organism evidence="3 4">
    <name type="scientific">Candidatus Woykebacteria bacterium RBG_13_40_15</name>
    <dbReference type="NCBI Taxonomy" id="1802593"/>
    <lineage>
        <taxon>Bacteria</taxon>
        <taxon>Candidatus Woykeibacteriota</taxon>
    </lineage>
</organism>
<dbReference type="PANTHER" id="PTHR14969:SF13">
    <property type="entry name" value="AT30094P"/>
    <property type="match status" value="1"/>
</dbReference>
<dbReference type="SMART" id="SM00014">
    <property type="entry name" value="acidPPc"/>
    <property type="match status" value="1"/>
</dbReference>
<dbReference type="Gene3D" id="1.20.144.10">
    <property type="entry name" value="Phosphatidic acid phosphatase type 2/haloperoxidase"/>
    <property type="match status" value="1"/>
</dbReference>
<reference evidence="3 4" key="1">
    <citation type="journal article" date="2016" name="Nat. Commun.">
        <title>Thousands of microbial genomes shed light on interconnected biogeochemical processes in an aquifer system.</title>
        <authorList>
            <person name="Anantharaman K."/>
            <person name="Brown C.T."/>
            <person name="Hug L.A."/>
            <person name="Sharon I."/>
            <person name="Castelle C.J."/>
            <person name="Probst A.J."/>
            <person name="Thomas B.C."/>
            <person name="Singh A."/>
            <person name="Wilkins M.J."/>
            <person name="Karaoz U."/>
            <person name="Brodie E.L."/>
            <person name="Williams K.H."/>
            <person name="Hubbard S.S."/>
            <person name="Banfield J.F."/>
        </authorList>
    </citation>
    <scope>NUCLEOTIDE SEQUENCE [LARGE SCALE GENOMIC DNA]</scope>
</reference>
<feature type="transmembrane region" description="Helical" evidence="1">
    <location>
        <begin position="132"/>
        <end position="149"/>
    </location>
</feature>
<dbReference type="SUPFAM" id="SSF48317">
    <property type="entry name" value="Acid phosphatase/Vanadium-dependent haloperoxidase"/>
    <property type="match status" value="1"/>
</dbReference>
<dbReference type="STRING" id="1802593.A2172_03305"/>
<evidence type="ECO:0000259" key="2">
    <source>
        <dbReference type="SMART" id="SM00014"/>
    </source>
</evidence>
<evidence type="ECO:0000313" key="4">
    <source>
        <dbReference type="Proteomes" id="UP000176631"/>
    </source>
</evidence>
<keyword evidence="1" id="KW-1133">Transmembrane helix</keyword>
<evidence type="ECO:0000256" key="1">
    <source>
        <dbReference type="SAM" id="Phobius"/>
    </source>
</evidence>
<evidence type="ECO:0000313" key="3">
    <source>
        <dbReference type="EMBL" id="OGY22935.1"/>
    </source>
</evidence>
<sequence length="194" mass="21722">MNLLSLDKNLFLFINSFVGKFPVFDDLVKLVVNEYFVPVTLALILLYLWFRPSNVKERSQRMVVSASISIGVLSLIIALSNHFFVRVRPFGELSTNLLFYKPTDPSFPSNAATVGFALATAIFFANKKIGSAALFLAGFYAFSRVYAGVHYPSDVLAGALLGVAVIYVVSKFDRQLKFLGFTIQKIQRRLNFED</sequence>
<comment type="caution">
    <text evidence="3">The sequence shown here is derived from an EMBL/GenBank/DDBJ whole genome shotgun (WGS) entry which is preliminary data.</text>
</comment>